<organism evidence="1 2">
    <name type="scientific">Rhizopogon vesiculosus</name>
    <dbReference type="NCBI Taxonomy" id="180088"/>
    <lineage>
        <taxon>Eukaryota</taxon>
        <taxon>Fungi</taxon>
        <taxon>Dikarya</taxon>
        <taxon>Basidiomycota</taxon>
        <taxon>Agaricomycotina</taxon>
        <taxon>Agaricomycetes</taxon>
        <taxon>Agaricomycetidae</taxon>
        <taxon>Boletales</taxon>
        <taxon>Suillineae</taxon>
        <taxon>Rhizopogonaceae</taxon>
        <taxon>Rhizopogon</taxon>
    </lineage>
</organism>
<sequence>MSEDEMKLILSGDSPHTKVAFFWLALTLDIPLLSIPTHNAPTKYAELVLLGKLLLYFHTYRALEAAKRSLPVVRTQSYTAAPETKCPCSEHPGSNRLSFQASRPIRVAQCCRDHVIQRVVAEGVVVCNGVGRQGKKGKLPGYEHARAVLILMGVAGIAQVVTAIIRDAGGTS</sequence>
<name>A0A1J8Q2J7_9AGAM</name>
<reference evidence="1 2" key="1">
    <citation type="submission" date="2016-03" db="EMBL/GenBank/DDBJ databases">
        <title>Comparative genomics of the ectomycorrhizal sister species Rhizopogon vinicolor and Rhizopogon vesiculosus (Basidiomycota: Boletales) reveals a divergence of the mating type B locus.</title>
        <authorList>
            <person name="Mujic A.B."/>
            <person name="Kuo A."/>
            <person name="Tritt A."/>
            <person name="Lipzen A."/>
            <person name="Chen C."/>
            <person name="Johnson J."/>
            <person name="Sharma A."/>
            <person name="Barry K."/>
            <person name="Grigoriev I.V."/>
            <person name="Spatafora J.W."/>
        </authorList>
    </citation>
    <scope>NUCLEOTIDE SEQUENCE [LARGE SCALE GENOMIC DNA]</scope>
    <source>
        <strain evidence="1 2">AM-OR11-056</strain>
    </source>
</reference>
<dbReference type="AlphaFoldDB" id="A0A1J8Q2J7"/>
<dbReference type="Proteomes" id="UP000183567">
    <property type="component" value="Unassembled WGS sequence"/>
</dbReference>
<dbReference type="EMBL" id="LVVM01003442">
    <property type="protein sequence ID" value="OJA14895.1"/>
    <property type="molecule type" value="Genomic_DNA"/>
</dbReference>
<keyword evidence="2" id="KW-1185">Reference proteome</keyword>
<comment type="caution">
    <text evidence="1">The sequence shown here is derived from an EMBL/GenBank/DDBJ whole genome shotgun (WGS) entry which is preliminary data.</text>
</comment>
<gene>
    <name evidence="1" type="ORF">AZE42_11308</name>
</gene>
<dbReference type="OrthoDB" id="508204at2759"/>
<dbReference type="GO" id="GO:0008168">
    <property type="term" value="F:methyltransferase activity"/>
    <property type="evidence" value="ECO:0007669"/>
    <property type="project" value="InterPro"/>
</dbReference>
<evidence type="ECO:0000313" key="1">
    <source>
        <dbReference type="EMBL" id="OJA14895.1"/>
    </source>
</evidence>
<accession>A0A1J8Q2J7</accession>
<dbReference type="InterPro" id="IPR014776">
    <property type="entry name" value="4pyrrole_Mease_sub2"/>
</dbReference>
<dbReference type="Gene3D" id="3.30.950.10">
    <property type="entry name" value="Methyltransferase, Cobalt-precorrin-4 Transmethylase, Domain 2"/>
    <property type="match status" value="1"/>
</dbReference>
<protein>
    <submittedName>
        <fullName evidence="1">Uncharacterized protein</fullName>
    </submittedName>
</protein>
<evidence type="ECO:0000313" key="2">
    <source>
        <dbReference type="Proteomes" id="UP000183567"/>
    </source>
</evidence>
<proteinExistence type="predicted"/>
<dbReference type="STRING" id="180088.A0A1J8Q2J7"/>